<keyword evidence="2" id="KW-1185">Reference proteome</keyword>
<feature type="transmembrane region" description="Helical" evidence="1">
    <location>
        <begin position="173"/>
        <end position="190"/>
    </location>
</feature>
<evidence type="ECO:0000313" key="3">
    <source>
        <dbReference type="RefSeq" id="XP_018009724.1"/>
    </source>
</evidence>
<protein>
    <submittedName>
        <fullName evidence="3">Uncharacterized protein LOC108667234</fullName>
    </submittedName>
</protein>
<sequence>MLSKVANFTCLHLCFRALHSSAPANMPRTGIMKVNNWGINFNCWHNNLCLLVENTRCISGKHHMEKVPQFLSTSRSNPYQSRSLHSQTASKPKLDMKILNESLRENGKVLFTHNNGKESVIYNILAFGLCGFLTYMGYIIYTSEDYEVIEDRPSTEDFHPFYQYLNFNPLKPYIASAFLAAGVFTIGAIMNHSLRCVRSLTLLPDGLTVMVTTNSFSGAARTRQVPRMQLRTEKLNYLLGGYDSCRLHRQGQRLSYIMDVRGTVHDPRALASLFSHSNDFAQVPESERVD</sequence>
<proteinExistence type="predicted"/>
<evidence type="ECO:0000256" key="1">
    <source>
        <dbReference type="SAM" id="Phobius"/>
    </source>
</evidence>
<dbReference type="AlphaFoldDB" id="A0A8B7N8W1"/>
<reference evidence="3" key="1">
    <citation type="submission" date="2025-08" db="UniProtKB">
        <authorList>
            <consortium name="RefSeq"/>
        </authorList>
    </citation>
    <scope>IDENTIFICATION</scope>
    <source>
        <tissue evidence="3">Whole organism</tissue>
    </source>
</reference>
<keyword evidence="1" id="KW-0472">Membrane</keyword>
<organism evidence="2 3">
    <name type="scientific">Hyalella azteca</name>
    <name type="common">Amphipod</name>
    <dbReference type="NCBI Taxonomy" id="294128"/>
    <lineage>
        <taxon>Eukaryota</taxon>
        <taxon>Metazoa</taxon>
        <taxon>Ecdysozoa</taxon>
        <taxon>Arthropoda</taxon>
        <taxon>Crustacea</taxon>
        <taxon>Multicrustacea</taxon>
        <taxon>Malacostraca</taxon>
        <taxon>Eumalacostraca</taxon>
        <taxon>Peracarida</taxon>
        <taxon>Amphipoda</taxon>
        <taxon>Senticaudata</taxon>
        <taxon>Talitrida</taxon>
        <taxon>Talitroidea</taxon>
        <taxon>Hyalellidae</taxon>
        <taxon>Hyalella</taxon>
    </lineage>
</organism>
<dbReference type="GeneID" id="108667234"/>
<dbReference type="Proteomes" id="UP000694843">
    <property type="component" value="Unplaced"/>
</dbReference>
<dbReference type="KEGG" id="hazt:108667234"/>
<evidence type="ECO:0000313" key="2">
    <source>
        <dbReference type="Proteomes" id="UP000694843"/>
    </source>
</evidence>
<keyword evidence="1" id="KW-1133">Transmembrane helix</keyword>
<keyword evidence="1" id="KW-0812">Transmembrane</keyword>
<accession>A0A8B7N8W1</accession>
<gene>
    <name evidence="3" type="primary">LOC108667234</name>
</gene>
<dbReference type="RefSeq" id="XP_018009724.1">
    <property type="nucleotide sequence ID" value="XM_018154235.2"/>
</dbReference>
<name>A0A8B7N8W1_HYAAZ</name>
<feature type="transmembrane region" description="Helical" evidence="1">
    <location>
        <begin position="120"/>
        <end position="141"/>
    </location>
</feature>
<dbReference type="InterPro" id="IPR045325">
    <property type="entry name" value="TMEM70/TMEM186/TMEM223"/>
</dbReference>
<dbReference type="Pfam" id="PF06979">
    <property type="entry name" value="TMEM70"/>
    <property type="match status" value="1"/>
</dbReference>